<feature type="transmembrane region" description="Helical" evidence="7">
    <location>
        <begin position="63"/>
        <end position="83"/>
    </location>
</feature>
<dbReference type="Proteomes" id="UP000094819">
    <property type="component" value="Unassembled WGS sequence"/>
</dbReference>
<keyword evidence="5 7" id="KW-0472">Membrane</keyword>
<evidence type="ECO:0000313" key="9">
    <source>
        <dbReference type="EMBL" id="ODN99397.1"/>
    </source>
</evidence>
<dbReference type="Gene3D" id="1.20.144.10">
    <property type="entry name" value="Phosphatidic acid phosphatase type 2/haloperoxidase"/>
    <property type="match status" value="1"/>
</dbReference>
<dbReference type="InterPro" id="IPR036938">
    <property type="entry name" value="PAP2/HPO_sf"/>
</dbReference>
<protein>
    <submittedName>
        <fullName evidence="9">PAP2 domain-containing protein</fullName>
    </submittedName>
</protein>
<evidence type="ECO:0000256" key="2">
    <source>
        <dbReference type="ARBA" id="ARBA00008816"/>
    </source>
</evidence>
<feature type="transmembrane region" description="Helical" evidence="7">
    <location>
        <begin position="141"/>
        <end position="161"/>
    </location>
</feature>
<dbReference type="AlphaFoldDB" id="A0A1E3JEY0"/>
<dbReference type="PANTHER" id="PTHR10165:SF35">
    <property type="entry name" value="RE23632P"/>
    <property type="match status" value="1"/>
</dbReference>
<gene>
    <name evidence="9" type="ORF">L198_03239</name>
</gene>
<feature type="domain" description="Phosphatidic acid phosphatase type 2/haloperoxidase" evidence="8">
    <location>
        <begin position="143"/>
        <end position="290"/>
    </location>
</feature>
<dbReference type="GeneID" id="30192452"/>
<dbReference type="GO" id="GO:0046839">
    <property type="term" value="P:phospholipid dephosphorylation"/>
    <property type="evidence" value="ECO:0007669"/>
    <property type="project" value="TreeGrafter"/>
</dbReference>
<dbReference type="OrthoDB" id="8907274at2759"/>
<evidence type="ECO:0000256" key="3">
    <source>
        <dbReference type="ARBA" id="ARBA00022692"/>
    </source>
</evidence>
<dbReference type="InterPro" id="IPR000326">
    <property type="entry name" value="PAP2/HPO"/>
</dbReference>
<evidence type="ECO:0000256" key="7">
    <source>
        <dbReference type="SAM" id="Phobius"/>
    </source>
</evidence>
<evidence type="ECO:0000256" key="5">
    <source>
        <dbReference type="ARBA" id="ARBA00023136"/>
    </source>
</evidence>
<evidence type="ECO:0000256" key="1">
    <source>
        <dbReference type="ARBA" id="ARBA00004141"/>
    </source>
</evidence>
<dbReference type="RefSeq" id="XP_019032474.1">
    <property type="nucleotide sequence ID" value="XM_019175371.1"/>
</dbReference>
<keyword evidence="4 7" id="KW-1133">Transmembrane helix</keyword>
<dbReference type="GO" id="GO:0016020">
    <property type="term" value="C:membrane"/>
    <property type="evidence" value="ECO:0007669"/>
    <property type="project" value="UniProtKB-SubCell"/>
</dbReference>
<dbReference type="CDD" id="cd03390">
    <property type="entry name" value="PAP2_containing_1_like"/>
    <property type="match status" value="1"/>
</dbReference>
<evidence type="ECO:0000259" key="8">
    <source>
        <dbReference type="SMART" id="SM00014"/>
    </source>
</evidence>
<dbReference type="InterPro" id="IPR043216">
    <property type="entry name" value="PAP-like"/>
</dbReference>
<feature type="transmembrane region" description="Helical" evidence="7">
    <location>
        <begin position="275"/>
        <end position="294"/>
    </location>
</feature>
<accession>A0A1E3JEY0</accession>
<name>A0A1E3JEY0_9TREE</name>
<feature type="transmembrane region" description="Helical" evidence="7">
    <location>
        <begin position="214"/>
        <end position="233"/>
    </location>
</feature>
<sequence>MSIIPEAVRFCFPAAPIGSAANPDLPLYTRNDSTIPNKGRGKIRDEEEERVAATVKATYKTVFASYAIDWIFIFALWGLLVVLNRSGGHKREFSLNDISIQHSFAEHERVPPHLLAFVSIGIPLIVLVPISVFIARNAWDSHNAVVGVLMSYTMAGVVTQIIKMSVGRPRPDLISRCLPVAGATDSPVFGLSTVDICTNTDLFILNDGFKSFPSGHSSLSFAGLGFLSLYLAGKMHLWDIRGHRTRAWAALSPLLGGAMVAISRTADNRHHWQDVLIGSLLGLFVAWVSYRTYYPRLTHRQCHLPLAPRADPDAFEDFDLDGEGGTVAREGVRLLSEEREGRQSEEQLAWRS</sequence>
<feature type="transmembrane region" description="Helical" evidence="7">
    <location>
        <begin position="114"/>
        <end position="135"/>
    </location>
</feature>
<organism evidence="9 10">
    <name type="scientific">Cryptococcus wingfieldii CBS 7118</name>
    <dbReference type="NCBI Taxonomy" id="1295528"/>
    <lineage>
        <taxon>Eukaryota</taxon>
        <taxon>Fungi</taxon>
        <taxon>Dikarya</taxon>
        <taxon>Basidiomycota</taxon>
        <taxon>Agaricomycotina</taxon>
        <taxon>Tremellomycetes</taxon>
        <taxon>Tremellales</taxon>
        <taxon>Cryptococcaceae</taxon>
        <taxon>Cryptococcus</taxon>
    </lineage>
</organism>
<proteinExistence type="inferred from homology"/>
<dbReference type="GO" id="GO:0006644">
    <property type="term" value="P:phospholipid metabolic process"/>
    <property type="evidence" value="ECO:0007669"/>
    <property type="project" value="InterPro"/>
</dbReference>
<evidence type="ECO:0000256" key="4">
    <source>
        <dbReference type="ARBA" id="ARBA00022989"/>
    </source>
</evidence>
<dbReference type="EMBL" id="AWGH01000008">
    <property type="protein sequence ID" value="ODN99397.1"/>
    <property type="molecule type" value="Genomic_DNA"/>
</dbReference>
<feature type="transmembrane region" description="Helical" evidence="7">
    <location>
        <begin position="245"/>
        <end position="263"/>
    </location>
</feature>
<dbReference type="Pfam" id="PF01569">
    <property type="entry name" value="PAP2"/>
    <property type="match status" value="1"/>
</dbReference>
<feature type="region of interest" description="Disordered" evidence="6">
    <location>
        <begin position="331"/>
        <end position="352"/>
    </location>
</feature>
<keyword evidence="10" id="KW-1185">Reference proteome</keyword>
<keyword evidence="3 7" id="KW-0812">Transmembrane</keyword>
<evidence type="ECO:0000313" key="10">
    <source>
        <dbReference type="Proteomes" id="UP000094819"/>
    </source>
</evidence>
<evidence type="ECO:0000256" key="6">
    <source>
        <dbReference type="SAM" id="MobiDB-lite"/>
    </source>
</evidence>
<dbReference type="SUPFAM" id="SSF48317">
    <property type="entry name" value="Acid phosphatase/Vanadium-dependent haloperoxidase"/>
    <property type="match status" value="1"/>
</dbReference>
<feature type="compositionally biased region" description="Basic and acidic residues" evidence="6">
    <location>
        <begin position="331"/>
        <end position="345"/>
    </location>
</feature>
<dbReference type="SMART" id="SM00014">
    <property type="entry name" value="acidPPc"/>
    <property type="match status" value="1"/>
</dbReference>
<dbReference type="GO" id="GO:0008195">
    <property type="term" value="F:phosphatidate phosphatase activity"/>
    <property type="evidence" value="ECO:0007669"/>
    <property type="project" value="TreeGrafter"/>
</dbReference>
<comment type="caution">
    <text evidence="9">The sequence shown here is derived from an EMBL/GenBank/DDBJ whole genome shotgun (WGS) entry which is preliminary data.</text>
</comment>
<reference evidence="9 10" key="1">
    <citation type="submission" date="2016-06" db="EMBL/GenBank/DDBJ databases">
        <title>Evolution of pathogenesis and genome organization in the Tremellales.</title>
        <authorList>
            <person name="Cuomo C."/>
            <person name="Litvintseva A."/>
            <person name="Heitman J."/>
            <person name="Chen Y."/>
            <person name="Sun S."/>
            <person name="Springer D."/>
            <person name="Dromer F."/>
            <person name="Young S."/>
            <person name="Zeng Q."/>
            <person name="Chapman S."/>
            <person name="Gujja S."/>
            <person name="Saif S."/>
            <person name="Birren B."/>
        </authorList>
    </citation>
    <scope>NUCLEOTIDE SEQUENCE [LARGE SCALE GENOMIC DNA]</scope>
    <source>
        <strain evidence="9 10">CBS 7118</strain>
    </source>
</reference>
<comment type="similarity">
    <text evidence="2">Belongs to the PA-phosphatase related phosphoesterase family.</text>
</comment>
<dbReference type="FunFam" id="1.20.144.10:FF:000017">
    <property type="entry name" value="Diacylglycerol pyrophosphate phosphatase 1"/>
    <property type="match status" value="1"/>
</dbReference>
<dbReference type="PANTHER" id="PTHR10165">
    <property type="entry name" value="LIPID PHOSPHATE PHOSPHATASE"/>
    <property type="match status" value="1"/>
</dbReference>
<comment type="subcellular location">
    <subcellularLocation>
        <location evidence="1">Membrane</location>
        <topology evidence="1">Multi-pass membrane protein</topology>
    </subcellularLocation>
</comment>